<sequence>MQNSINQNEINMLRTELELLMRERQTLLKVTGAAAGLIAEMDSHDLPLTTVEAADLLATTINSLSEETLQDALSAVHAEIVE</sequence>
<protein>
    <submittedName>
        <fullName evidence="2">Uncharacterized protein</fullName>
    </submittedName>
</protein>
<feature type="coiled-coil region" evidence="1">
    <location>
        <begin position="3"/>
        <end position="30"/>
    </location>
</feature>
<reference evidence="2" key="1">
    <citation type="submission" date="2016-10" db="EMBL/GenBank/DDBJ databases">
        <title>Sequence of Gallionella enrichment culture.</title>
        <authorList>
            <person name="Poehlein A."/>
            <person name="Muehling M."/>
            <person name="Daniel R."/>
        </authorList>
    </citation>
    <scope>NUCLEOTIDE SEQUENCE</scope>
</reference>
<proteinExistence type="predicted"/>
<name>A0A1J5S7K9_9ZZZZ</name>
<dbReference type="AlphaFoldDB" id="A0A1J5S7K9"/>
<keyword evidence="1" id="KW-0175">Coiled coil</keyword>
<organism evidence="2">
    <name type="scientific">mine drainage metagenome</name>
    <dbReference type="NCBI Taxonomy" id="410659"/>
    <lineage>
        <taxon>unclassified sequences</taxon>
        <taxon>metagenomes</taxon>
        <taxon>ecological metagenomes</taxon>
    </lineage>
</organism>
<evidence type="ECO:0000313" key="2">
    <source>
        <dbReference type="EMBL" id="OIR04465.1"/>
    </source>
</evidence>
<evidence type="ECO:0000256" key="1">
    <source>
        <dbReference type="SAM" id="Coils"/>
    </source>
</evidence>
<accession>A0A1J5S7K9</accession>
<gene>
    <name evidence="2" type="ORF">GALL_133960</name>
</gene>
<comment type="caution">
    <text evidence="2">The sequence shown here is derived from an EMBL/GenBank/DDBJ whole genome shotgun (WGS) entry which is preliminary data.</text>
</comment>
<dbReference type="EMBL" id="MLJW01000057">
    <property type="protein sequence ID" value="OIR04465.1"/>
    <property type="molecule type" value="Genomic_DNA"/>
</dbReference>